<feature type="non-terminal residue" evidence="4">
    <location>
        <position position="210"/>
    </location>
</feature>
<dbReference type="EMBL" id="LLXI01008243">
    <property type="protein sequence ID" value="PKY62865.1"/>
    <property type="molecule type" value="Genomic_DNA"/>
</dbReference>
<evidence type="ECO:0000256" key="2">
    <source>
        <dbReference type="SAM" id="MobiDB-lite"/>
    </source>
</evidence>
<keyword evidence="1" id="KW-0479">Metal-binding</keyword>
<dbReference type="GO" id="GO:0008270">
    <property type="term" value="F:zinc ion binding"/>
    <property type="evidence" value="ECO:0007669"/>
    <property type="project" value="UniProtKB-KW"/>
</dbReference>
<keyword evidence="1" id="KW-0862">Zinc</keyword>
<dbReference type="Proteomes" id="UP000234323">
    <property type="component" value="Unassembled WGS sequence"/>
</dbReference>
<keyword evidence="5" id="KW-1185">Reference proteome</keyword>
<evidence type="ECO:0000259" key="3">
    <source>
        <dbReference type="PROSITE" id="PS50157"/>
    </source>
</evidence>
<feature type="domain" description="C2H2-type" evidence="3">
    <location>
        <begin position="29"/>
        <end position="59"/>
    </location>
</feature>
<feature type="region of interest" description="Disordered" evidence="2">
    <location>
        <begin position="1"/>
        <end position="22"/>
    </location>
</feature>
<dbReference type="InterPro" id="IPR036236">
    <property type="entry name" value="Znf_C2H2_sf"/>
</dbReference>
<reference evidence="4 5" key="1">
    <citation type="submission" date="2015-10" db="EMBL/GenBank/DDBJ databases">
        <title>Genome analyses suggest a sexual origin of heterokaryosis in a supposedly ancient asexual fungus.</title>
        <authorList>
            <person name="Ropars J."/>
            <person name="Sedzielewska K."/>
            <person name="Noel J."/>
            <person name="Charron P."/>
            <person name="Farinelli L."/>
            <person name="Marton T."/>
            <person name="Kruger M."/>
            <person name="Pelin A."/>
            <person name="Brachmann A."/>
            <person name="Corradi N."/>
        </authorList>
    </citation>
    <scope>NUCLEOTIDE SEQUENCE [LARGE SCALE GENOMIC DNA]</scope>
    <source>
        <strain evidence="4 5">A4</strain>
    </source>
</reference>
<sequence>MNQAVVSTGALPPSTTTQITTPTTNDSRFECNICGKLFKKRGGLTRHLNTIIKYNSLRPDIDALPDNTVHQFKAILVHYIRKRLPKGYRQLGKQTVSIPATESQFYAVFKNYIHYYSATKGIYKCIFRGGSSNQILANILEMEGWETKFYDQRQCTYVVLCDDDNNIEDGDENPITAALTYETIKKLRKPKCVRGQLVVEWKKQKNTDFN</sequence>
<dbReference type="VEuPathDB" id="FungiDB:RhiirA1_475677"/>
<gene>
    <name evidence="4" type="ORF">RhiirA4_490173</name>
</gene>
<feature type="compositionally biased region" description="Low complexity" evidence="2">
    <location>
        <begin position="12"/>
        <end position="22"/>
    </location>
</feature>
<keyword evidence="1" id="KW-0863">Zinc-finger</keyword>
<dbReference type="VEuPathDB" id="FungiDB:FUN_010801"/>
<dbReference type="AlphaFoldDB" id="A0A2I1HVF7"/>
<accession>A0A2I1HVF7</accession>
<dbReference type="VEuPathDB" id="FungiDB:RhiirFUN_021641"/>
<evidence type="ECO:0000313" key="5">
    <source>
        <dbReference type="Proteomes" id="UP000234323"/>
    </source>
</evidence>
<protein>
    <recommendedName>
        <fullName evidence="3">C2H2-type domain-containing protein</fullName>
    </recommendedName>
</protein>
<dbReference type="Gene3D" id="3.30.160.60">
    <property type="entry name" value="Classic Zinc Finger"/>
    <property type="match status" value="1"/>
</dbReference>
<comment type="caution">
    <text evidence="4">The sequence shown here is derived from an EMBL/GenBank/DDBJ whole genome shotgun (WGS) entry which is preliminary data.</text>
</comment>
<evidence type="ECO:0000256" key="1">
    <source>
        <dbReference type="PROSITE-ProRule" id="PRU00042"/>
    </source>
</evidence>
<dbReference type="SUPFAM" id="SSF57667">
    <property type="entry name" value="beta-beta-alpha zinc fingers"/>
    <property type="match status" value="1"/>
</dbReference>
<organism evidence="4 5">
    <name type="scientific">Rhizophagus irregularis</name>
    <dbReference type="NCBI Taxonomy" id="588596"/>
    <lineage>
        <taxon>Eukaryota</taxon>
        <taxon>Fungi</taxon>
        <taxon>Fungi incertae sedis</taxon>
        <taxon>Mucoromycota</taxon>
        <taxon>Glomeromycotina</taxon>
        <taxon>Glomeromycetes</taxon>
        <taxon>Glomerales</taxon>
        <taxon>Glomeraceae</taxon>
        <taxon>Rhizophagus</taxon>
    </lineage>
</organism>
<proteinExistence type="predicted"/>
<evidence type="ECO:0000313" key="4">
    <source>
        <dbReference type="EMBL" id="PKY62865.1"/>
    </source>
</evidence>
<dbReference type="PROSITE" id="PS50157">
    <property type="entry name" value="ZINC_FINGER_C2H2_2"/>
    <property type="match status" value="1"/>
</dbReference>
<name>A0A2I1HVF7_9GLOM</name>
<dbReference type="InterPro" id="IPR013087">
    <property type="entry name" value="Znf_C2H2_type"/>
</dbReference>